<organism evidence="1 2">
    <name type="scientific">Hymenobacter daecheongensis DSM 21074</name>
    <dbReference type="NCBI Taxonomy" id="1121955"/>
    <lineage>
        <taxon>Bacteria</taxon>
        <taxon>Pseudomonadati</taxon>
        <taxon>Bacteroidota</taxon>
        <taxon>Cytophagia</taxon>
        <taxon>Cytophagales</taxon>
        <taxon>Hymenobacteraceae</taxon>
        <taxon>Hymenobacter</taxon>
    </lineage>
</organism>
<dbReference type="STRING" id="1121955.SAMN02745146_0041"/>
<accession>A0A1M6LSW2</accession>
<keyword evidence="2" id="KW-1185">Reference proteome</keyword>
<reference evidence="1 2" key="1">
    <citation type="submission" date="2016-11" db="EMBL/GenBank/DDBJ databases">
        <authorList>
            <person name="Jaros S."/>
            <person name="Januszkiewicz K."/>
            <person name="Wedrychowicz H."/>
        </authorList>
    </citation>
    <scope>NUCLEOTIDE SEQUENCE [LARGE SCALE GENOMIC DNA]</scope>
    <source>
        <strain evidence="1 2">DSM 21074</strain>
    </source>
</reference>
<proteinExistence type="predicted"/>
<name>A0A1M6LSW2_9BACT</name>
<protein>
    <recommendedName>
        <fullName evidence="3">GAF domain-containing protein</fullName>
    </recommendedName>
</protein>
<sequence>MLKEPAIRPISVDFPFKTTLSLEPIIAYWQSRENDSNPGVALLARSIGEQVADAPWCRGPLNDLNVLECSCDLVETLMMAVFPPASFAFDISGAVAPFQRVSFYQTPRFAEVLLNSTKHVKQPLNFDARTMDIYMARMVYQLILSKVYGVHLPLQDTIIFTIPDYNIGSYRHYGVGYNSAFVDVRVVGEKPDLSAEQIEHLSHNLHRADLWMELLPPAKFELEGFNILHLVDVTEQEILSELKYDLLERDVLQASDRLEQIQEKLRVLFGRPFLQLGIAAYDEKKKAFVDFGRKINHSFLTKQLNNQDAGSGFRKIYNQLLQDRQPLVISDVEKADLPEDLRQQILSLGIRSTILALLPYGDDTVGLLELGSPNVGDLDEFSIVKVNDFVPLFAVAVKRNSEEIQTRIQAIIKEKFTAIHPTMEWRFTDAARNLLEKIEDGNRNAEMEDIVFHEVYPLHGASDIRGSSVARNEAIQGDLIEHLTLANKVLKKASEFQELPILDELKFYVNKNLKRLRLGILTGDEVSIFESLRTQVEPLFEYLGTNTPELRPVIAKYWSNIDPELGIVYKRRKSFEESVMLLNDTVSDYLDEEEEKAQQMFPHYFQRFKTDGVEHNIYVGASLVEDKPFDQVFLKNLRLWQLLVTVEIARRTAALKSRLAVPLETTQLILIHGQPLSIRFRQDERQFDVDGAYNIRYEIIKKRIDKATVLGTGERLTQPGYIALVYAQVREAAEYMEYIDYLQDRELLEPEVEELELEELQGAKGLLALRVKVKL</sequence>
<gene>
    <name evidence="1" type="ORF">SAMN02745146_0041</name>
</gene>
<dbReference type="InterPro" id="IPR029016">
    <property type="entry name" value="GAF-like_dom_sf"/>
</dbReference>
<dbReference type="EMBL" id="FQYN01000010">
    <property type="protein sequence ID" value="SHJ74307.1"/>
    <property type="molecule type" value="Genomic_DNA"/>
</dbReference>
<dbReference type="Proteomes" id="UP000184418">
    <property type="component" value="Unassembled WGS sequence"/>
</dbReference>
<evidence type="ECO:0000313" key="2">
    <source>
        <dbReference type="Proteomes" id="UP000184418"/>
    </source>
</evidence>
<evidence type="ECO:0008006" key="3">
    <source>
        <dbReference type="Google" id="ProtNLM"/>
    </source>
</evidence>
<dbReference type="SUPFAM" id="SSF55781">
    <property type="entry name" value="GAF domain-like"/>
    <property type="match status" value="1"/>
</dbReference>
<dbReference type="AlphaFoldDB" id="A0A1M6LSW2"/>
<dbReference type="Gene3D" id="3.30.450.40">
    <property type="match status" value="1"/>
</dbReference>
<evidence type="ECO:0000313" key="1">
    <source>
        <dbReference type="EMBL" id="SHJ74307.1"/>
    </source>
</evidence>